<dbReference type="Pfam" id="PF13976">
    <property type="entry name" value="gag_pre-integrs"/>
    <property type="match status" value="1"/>
</dbReference>
<keyword evidence="4" id="KW-0378">Hydrolase</keyword>
<feature type="domain" description="GAG-pre-integrase" evidence="7">
    <location>
        <begin position="221"/>
        <end position="293"/>
    </location>
</feature>
<evidence type="ECO:0000256" key="5">
    <source>
        <dbReference type="SAM" id="MobiDB-lite"/>
    </source>
</evidence>
<dbReference type="InterPro" id="IPR039537">
    <property type="entry name" value="Retrotran_Ty1/copia-like"/>
</dbReference>
<accession>A0A699GJ43</accession>
<gene>
    <name evidence="9" type="ORF">Tci_001409</name>
</gene>
<keyword evidence="1" id="KW-0645">Protease</keyword>
<reference evidence="9" key="1">
    <citation type="journal article" date="2019" name="Sci. Rep.">
        <title>Draft genome of Tanacetum cinerariifolium, the natural source of mosquito coil.</title>
        <authorList>
            <person name="Yamashiro T."/>
            <person name="Shiraishi A."/>
            <person name="Satake H."/>
            <person name="Nakayama K."/>
        </authorList>
    </citation>
    <scope>NUCLEOTIDE SEQUENCE</scope>
</reference>
<evidence type="ECO:0000259" key="8">
    <source>
        <dbReference type="Pfam" id="PF22936"/>
    </source>
</evidence>
<feature type="domain" description="Retrovirus-related Pol polyprotein from transposon TNT 1-94-like beta-barrel" evidence="8">
    <location>
        <begin position="112"/>
        <end position="184"/>
    </location>
</feature>
<feature type="region of interest" description="Disordered" evidence="5">
    <location>
        <begin position="356"/>
        <end position="400"/>
    </location>
</feature>
<evidence type="ECO:0000313" key="9">
    <source>
        <dbReference type="EMBL" id="GEU29431.1"/>
    </source>
</evidence>
<feature type="compositionally biased region" description="Polar residues" evidence="5">
    <location>
        <begin position="386"/>
        <end position="400"/>
    </location>
</feature>
<evidence type="ECO:0000256" key="1">
    <source>
        <dbReference type="ARBA" id="ARBA00022670"/>
    </source>
</evidence>
<feature type="domain" description="Reverse transcriptase Ty1/copia-type" evidence="6">
    <location>
        <begin position="521"/>
        <end position="625"/>
    </location>
</feature>
<name>A0A699GJ43_TANCI</name>
<dbReference type="InterPro" id="IPR054722">
    <property type="entry name" value="PolX-like_BBD"/>
</dbReference>
<comment type="caution">
    <text evidence="9">The sequence shown here is derived from an EMBL/GenBank/DDBJ whole genome shotgun (WGS) entry which is preliminary data.</text>
</comment>
<dbReference type="PANTHER" id="PTHR42648:SF21">
    <property type="entry name" value="CYSTEINE-RICH RLK (RECEPTOR-LIKE PROTEIN KINASE) 8"/>
    <property type="match status" value="1"/>
</dbReference>
<dbReference type="PANTHER" id="PTHR42648">
    <property type="entry name" value="TRANSPOSASE, PUTATIVE-RELATED"/>
    <property type="match status" value="1"/>
</dbReference>
<feature type="region of interest" description="Disordered" evidence="5">
    <location>
        <begin position="1"/>
        <end position="43"/>
    </location>
</feature>
<evidence type="ECO:0000259" key="6">
    <source>
        <dbReference type="Pfam" id="PF07727"/>
    </source>
</evidence>
<proteinExistence type="predicted"/>
<feature type="domain" description="Reverse transcriptase Ty1/copia-type" evidence="6">
    <location>
        <begin position="459"/>
        <end position="516"/>
    </location>
</feature>
<dbReference type="SUPFAM" id="SSF56672">
    <property type="entry name" value="DNA/RNA polymerases"/>
    <property type="match status" value="1"/>
</dbReference>
<dbReference type="InterPro" id="IPR013103">
    <property type="entry name" value="RVT_2"/>
</dbReference>
<feature type="compositionally biased region" description="Basic and acidic residues" evidence="5">
    <location>
        <begin position="25"/>
        <end position="36"/>
    </location>
</feature>
<evidence type="ECO:0000256" key="3">
    <source>
        <dbReference type="ARBA" id="ARBA00022750"/>
    </source>
</evidence>
<protein>
    <submittedName>
        <fullName evidence="9">Putative ribonuclease H-like domain-containing protein</fullName>
    </submittedName>
</protein>
<dbReference type="AlphaFoldDB" id="A0A699GJ43"/>
<feature type="region of interest" description="Disordered" evidence="5">
    <location>
        <begin position="621"/>
        <end position="640"/>
    </location>
</feature>
<keyword evidence="2" id="KW-0479">Metal-binding</keyword>
<dbReference type="GO" id="GO:0046872">
    <property type="term" value="F:metal ion binding"/>
    <property type="evidence" value="ECO:0007669"/>
    <property type="project" value="UniProtKB-KW"/>
</dbReference>
<dbReference type="GO" id="GO:0006508">
    <property type="term" value="P:proteolysis"/>
    <property type="evidence" value="ECO:0007669"/>
    <property type="project" value="UniProtKB-KW"/>
</dbReference>
<dbReference type="InterPro" id="IPR043502">
    <property type="entry name" value="DNA/RNA_pol_sf"/>
</dbReference>
<dbReference type="Pfam" id="PF07727">
    <property type="entry name" value="RVT_2"/>
    <property type="match status" value="2"/>
</dbReference>
<dbReference type="GO" id="GO:0004190">
    <property type="term" value="F:aspartic-type endopeptidase activity"/>
    <property type="evidence" value="ECO:0007669"/>
    <property type="project" value="UniProtKB-KW"/>
</dbReference>
<feature type="compositionally biased region" description="Basic and acidic residues" evidence="5">
    <location>
        <begin position="362"/>
        <end position="374"/>
    </location>
</feature>
<sequence length="640" mass="72008">MSTQKASSFVQTSKHVKTPRPSVKPVEHPIPDDNLRKYIPKFRGHGNSRNRKACFVCKKLCKDDPSQSPKDVVPTTVLTRSRLVPFNADRPVNTVVPQTKGYPHHALKDKGVIDSGCSRHMTGNMSYLFEFEEINGGYVAFGGNPKGGKITGKGKIRTGKLDFDDVYFVKELKFNLFSVSQMCDMKNSVLFTDTECIVLSSDFKLPDENRVLLRVPRENNMYNVDLKNIVFSGYLTCFFAKATLDESNLWHRRLGHINFKTMNKLVKGNLVRGLPSKVFKNNHTCVACKKGKQHRASCKTKAVSSVSQPLQRTLIEAARTMLADSLLPIPFWAETTDDDTTFEVKEPKSKVHVFSRSSVKTTKHDDKTKREAKGKSRVNTPVPAVGQNSTNSTNTFSVAGPSNTVVSPTLGKSSYVDPSQYPDDLDMPTLEDITYSDDEEDVGAEADFSNLETNIIEEGIDYEEVFALVAWIEARRLFLAYASYMGFMVYQMDVKNAFLYGTIKEEVYVCQPPGFKDPYYLDKNGFHRGKIDQNLFIKKQKGDILLVQVYVDDIIFGSTNKDLCKAFEKLMKQKFQMSSMGELTFFLGLQVKKKQDGIFISQDKYVAKILRKFGLTDGKSASTPIDTEKPLLKDSDGEDV</sequence>
<evidence type="ECO:0000256" key="2">
    <source>
        <dbReference type="ARBA" id="ARBA00022723"/>
    </source>
</evidence>
<dbReference type="InterPro" id="IPR025724">
    <property type="entry name" value="GAG-pre-integrase_dom"/>
</dbReference>
<dbReference type="Pfam" id="PF22936">
    <property type="entry name" value="Pol_BBD"/>
    <property type="match status" value="1"/>
</dbReference>
<organism evidence="9">
    <name type="scientific">Tanacetum cinerariifolium</name>
    <name type="common">Dalmatian daisy</name>
    <name type="synonym">Chrysanthemum cinerariifolium</name>
    <dbReference type="NCBI Taxonomy" id="118510"/>
    <lineage>
        <taxon>Eukaryota</taxon>
        <taxon>Viridiplantae</taxon>
        <taxon>Streptophyta</taxon>
        <taxon>Embryophyta</taxon>
        <taxon>Tracheophyta</taxon>
        <taxon>Spermatophyta</taxon>
        <taxon>Magnoliopsida</taxon>
        <taxon>eudicotyledons</taxon>
        <taxon>Gunneridae</taxon>
        <taxon>Pentapetalae</taxon>
        <taxon>asterids</taxon>
        <taxon>campanulids</taxon>
        <taxon>Asterales</taxon>
        <taxon>Asteraceae</taxon>
        <taxon>Asteroideae</taxon>
        <taxon>Anthemideae</taxon>
        <taxon>Anthemidinae</taxon>
        <taxon>Tanacetum</taxon>
    </lineage>
</organism>
<feature type="compositionally biased region" description="Basic and acidic residues" evidence="5">
    <location>
        <begin position="626"/>
        <end position="640"/>
    </location>
</feature>
<evidence type="ECO:0000256" key="4">
    <source>
        <dbReference type="ARBA" id="ARBA00022801"/>
    </source>
</evidence>
<evidence type="ECO:0000259" key="7">
    <source>
        <dbReference type="Pfam" id="PF13976"/>
    </source>
</evidence>
<keyword evidence="3" id="KW-0064">Aspartyl protease</keyword>
<feature type="compositionally biased region" description="Polar residues" evidence="5">
    <location>
        <begin position="1"/>
        <end position="13"/>
    </location>
</feature>
<dbReference type="EMBL" id="BKCJ010000067">
    <property type="protein sequence ID" value="GEU29431.1"/>
    <property type="molecule type" value="Genomic_DNA"/>
</dbReference>